<dbReference type="EMBL" id="LDJP01000030">
    <property type="protein sequence ID" value="KRG86863.1"/>
    <property type="molecule type" value="Genomic_DNA"/>
</dbReference>
<dbReference type="NCBIfam" id="NF006450">
    <property type="entry name" value="PRK08776.1"/>
    <property type="match status" value="1"/>
</dbReference>
<keyword evidence="5" id="KW-0808">Transferase</keyword>
<dbReference type="InterPro" id="IPR000277">
    <property type="entry name" value="Cys/Met-Metab_PyrdxlP-dep_enz"/>
</dbReference>
<dbReference type="AlphaFoldDB" id="A0A0R0DXE9"/>
<evidence type="ECO:0000313" key="6">
    <source>
        <dbReference type="Proteomes" id="UP000050940"/>
    </source>
</evidence>
<dbReference type="Proteomes" id="UP000050940">
    <property type="component" value="Unassembled WGS sequence"/>
</dbReference>
<evidence type="ECO:0000256" key="1">
    <source>
        <dbReference type="ARBA" id="ARBA00001933"/>
    </source>
</evidence>
<comment type="similarity">
    <text evidence="4">Belongs to the trans-sulfuration enzymes family.</text>
</comment>
<dbReference type="PATRIC" id="fig|659018.3.peg.1075"/>
<dbReference type="PANTHER" id="PTHR11808:SF75">
    <property type="entry name" value="CYSTATHIONINE GAMMA-SYNTHASE"/>
    <property type="match status" value="1"/>
</dbReference>
<gene>
    <name evidence="5" type="ORF">ABB34_05770</name>
</gene>
<comment type="cofactor">
    <cofactor evidence="1 4">
        <name>pyridoxal 5'-phosphate</name>
        <dbReference type="ChEBI" id="CHEBI:597326"/>
    </cofactor>
</comment>
<dbReference type="InterPro" id="IPR011821">
    <property type="entry name" value="O_succ_thio_ly"/>
</dbReference>
<dbReference type="NCBIfam" id="TIGR02080">
    <property type="entry name" value="O_succ_thio_ly"/>
    <property type="match status" value="1"/>
</dbReference>
<dbReference type="InterPro" id="IPR054542">
    <property type="entry name" value="Cys_met_metab_PP"/>
</dbReference>
<dbReference type="GO" id="GO:0009086">
    <property type="term" value="P:methionine biosynthetic process"/>
    <property type="evidence" value="ECO:0007669"/>
    <property type="project" value="UniProtKB-ARBA"/>
</dbReference>
<dbReference type="STRING" id="659018.ABB34_05770"/>
<accession>A0A0R0DXE9</accession>
<protein>
    <submittedName>
        <fullName evidence="5">Cystathionine gamma-synthase</fullName>
        <ecNumber evidence="5">2.5.1.48</ecNumber>
    </submittedName>
</protein>
<proteinExistence type="inferred from homology"/>
<dbReference type="SUPFAM" id="SSF53383">
    <property type="entry name" value="PLP-dependent transferases"/>
    <property type="match status" value="1"/>
</dbReference>
<dbReference type="InterPro" id="IPR015424">
    <property type="entry name" value="PyrdxlP-dep_Trfase"/>
</dbReference>
<comment type="caution">
    <text evidence="5">The sequence shown here is derived from an EMBL/GenBank/DDBJ whole genome shotgun (WGS) entry which is preliminary data.</text>
</comment>
<reference evidence="5 6" key="1">
    <citation type="submission" date="2015-05" db="EMBL/GenBank/DDBJ databases">
        <title>Genome sequencing and analysis of members of genus Stenotrophomonas.</title>
        <authorList>
            <person name="Patil P.P."/>
            <person name="Midha S."/>
            <person name="Patil P.B."/>
        </authorList>
    </citation>
    <scope>NUCLEOTIDE SEQUENCE [LARGE SCALE GENOMIC DNA]</scope>
    <source>
        <strain evidence="5 6">JCM 16244</strain>
    </source>
</reference>
<dbReference type="RefSeq" id="WP_057640296.1">
    <property type="nucleotide sequence ID" value="NZ_LDJP01000030.1"/>
</dbReference>
<dbReference type="FunFam" id="3.40.640.10:FF:000038">
    <property type="entry name" value="Cystathionine gamma-synthase"/>
    <property type="match status" value="1"/>
</dbReference>
<dbReference type="EC" id="2.5.1.48" evidence="5"/>
<dbReference type="Pfam" id="PF01053">
    <property type="entry name" value="Cys_Met_Meta_PP"/>
    <property type="match status" value="1"/>
</dbReference>
<evidence type="ECO:0000256" key="2">
    <source>
        <dbReference type="ARBA" id="ARBA00022898"/>
    </source>
</evidence>
<dbReference type="GO" id="GO:0019343">
    <property type="term" value="P:cysteine biosynthetic process via cystathionine"/>
    <property type="evidence" value="ECO:0007669"/>
    <property type="project" value="TreeGrafter"/>
</dbReference>
<organism evidence="5 6">
    <name type="scientific">Stenotrophomonas daejeonensis</name>
    <dbReference type="NCBI Taxonomy" id="659018"/>
    <lineage>
        <taxon>Bacteria</taxon>
        <taxon>Pseudomonadati</taxon>
        <taxon>Pseudomonadota</taxon>
        <taxon>Gammaproteobacteria</taxon>
        <taxon>Lysobacterales</taxon>
        <taxon>Lysobacteraceae</taxon>
        <taxon>Stenotrophomonas</taxon>
    </lineage>
</organism>
<keyword evidence="6" id="KW-1185">Reference proteome</keyword>
<dbReference type="PIRSF" id="PIRSF001434">
    <property type="entry name" value="CGS"/>
    <property type="match status" value="1"/>
</dbReference>
<dbReference type="PANTHER" id="PTHR11808">
    <property type="entry name" value="TRANS-SULFURATION ENZYME FAMILY MEMBER"/>
    <property type="match status" value="1"/>
</dbReference>
<dbReference type="PROSITE" id="PS00868">
    <property type="entry name" value="CYS_MET_METAB_PP"/>
    <property type="match status" value="1"/>
</dbReference>
<dbReference type="GO" id="GO:0004123">
    <property type="term" value="F:cystathionine gamma-lyase activity"/>
    <property type="evidence" value="ECO:0007669"/>
    <property type="project" value="TreeGrafter"/>
</dbReference>
<dbReference type="GO" id="GO:0019346">
    <property type="term" value="P:transsulfuration"/>
    <property type="evidence" value="ECO:0007669"/>
    <property type="project" value="InterPro"/>
</dbReference>
<name>A0A0R0DXE9_9GAMM</name>
<dbReference type="Gene3D" id="3.40.640.10">
    <property type="entry name" value="Type I PLP-dependent aspartate aminotransferase-like (Major domain)"/>
    <property type="match status" value="1"/>
</dbReference>
<feature type="modified residue" description="N6-(pyridoxal phosphate)lysine" evidence="3">
    <location>
        <position position="206"/>
    </location>
</feature>
<evidence type="ECO:0000313" key="5">
    <source>
        <dbReference type="EMBL" id="KRG86863.1"/>
    </source>
</evidence>
<evidence type="ECO:0000256" key="3">
    <source>
        <dbReference type="PIRSR" id="PIRSR001434-2"/>
    </source>
</evidence>
<keyword evidence="2 3" id="KW-0663">Pyridoxal phosphate</keyword>
<sequence>MSLSNASDVSCCRATAAVRAGIDRDTAFGAVTPPIVLSSNFSFDGFGNKRQYDYTRSGNPTRDLLGEALAELEGGAGGVITSTGMGAINLVLNALLQPGDKLVVPHDAYGGSWRLFNALATKGHFELITADLTQPQSLADALAQSPALVLVETPSNPLLRITDLRFVIDAAHKAGAKVVVDNTFLSPALQNPIAFGADVVLHSTTKYVNGHSDVVGGAVIARDAELHQQLTWWANALGLTGSPFDAFLTLRGLRTLDARLRVHQENTRALVDVLAASDAVAKVYYPGLESHPGHAVAARQQKGFGAMLSFELAECAGADPQAAVRAFVDGLRYFTLAESLGGVESLVAHPATMTHAAMTAEARAKAGISDGLLRLSVGIEASEDLVADLQAGLARAAQVLADAGNGGAARKTVEA</sequence>
<dbReference type="InterPro" id="IPR015421">
    <property type="entry name" value="PyrdxlP-dep_Trfase_major"/>
</dbReference>
<dbReference type="Gene3D" id="3.90.1150.10">
    <property type="entry name" value="Aspartate Aminotransferase, domain 1"/>
    <property type="match status" value="1"/>
</dbReference>
<evidence type="ECO:0000256" key="4">
    <source>
        <dbReference type="RuleBase" id="RU362118"/>
    </source>
</evidence>
<dbReference type="GO" id="GO:0003962">
    <property type="term" value="F:cystathionine gamma-synthase activity"/>
    <property type="evidence" value="ECO:0007669"/>
    <property type="project" value="UniProtKB-EC"/>
</dbReference>
<dbReference type="CDD" id="cd00614">
    <property type="entry name" value="CGS_like"/>
    <property type="match status" value="1"/>
</dbReference>
<dbReference type="InterPro" id="IPR015422">
    <property type="entry name" value="PyrdxlP-dep_Trfase_small"/>
</dbReference>
<dbReference type="FunFam" id="3.90.1150.10:FF:000033">
    <property type="entry name" value="Cystathionine gamma-synthase"/>
    <property type="match status" value="1"/>
</dbReference>
<dbReference type="OrthoDB" id="9805807at2"/>
<dbReference type="GO" id="GO:0030170">
    <property type="term" value="F:pyridoxal phosphate binding"/>
    <property type="evidence" value="ECO:0007669"/>
    <property type="project" value="InterPro"/>
</dbReference>
<dbReference type="GO" id="GO:0005737">
    <property type="term" value="C:cytoplasm"/>
    <property type="evidence" value="ECO:0007669"/>
    <property type="project" value="TreeGrafter"/>
</dbReference>